<dbReference type="InterPro" id="IPR007357">
    <property type="entry name" value="PhrB-like"/>
</dbReference>
<dbReference type="GO" id="GO:0016829">
    <property type="term" value="F:lyase activity"/>
    <property type="evidence" value="ECO:0007669"/>
    <property type="project" value="UniProtKB-KW"/>
</dbReference>
<dbReference type="OrthoDB" id="5288100at2"/>
<comment type="caution">
    <text evidence="1">The sequence shown here is derived from an EMBL/GenBank/DDBJ whole genome shotgun (WGS) entry which is preliminary data.</text>
</comment>
<proteinExistence type="predicted"/>
<dbReference type="PANTHER" id="PTHR38657:SF1">
    <property type="entry name" value="SLR1343 PROTEIN"/>
    <property type="match status" value="1"/>
</dbReference>
<dbReference type="InterPro" id="IPR052551">
    <property type="entry name" value="UV-DNA_repair_photolyase"/>
</dbReference>
<evidence type="ECO:0000313" key="2">
    <source>
        <dbReference type="Proteomes" id="UP000253919"/>
    </source>
</evidence>
<accession>A0A369QFW5</accession>
<dbReference type="Gene3D" id="1.10.10.1710">
    <property type="entry name" value="Deoxyribodipyrimidine photolyase-related"/>
    <property type="match status" value="1"/>
</dbReference>
<dbReference type="Gene3D" id="1.10.579.10">
    <property type="entry name" value="DNA Cyclobutane Dipyrimidine Photolyase, subunit A, domain 3"/>
    <property type="match status" value="1"/>
</dbReference>
<dbReference type="AlphaFoldDB" id="A0A369QFW5"/>
<reference evidence="1 2" key="1">
    <citation type="submission" date="2018-04" db="EMBL/GenBank/DDBJ databases">
        <title>Adhaeribacter sp. HMF7616 genome sequencing and assembly.</title>
        <authorList>
            <person name="Kang H."/>
            <person name="Kang J."/>
            <person name="Cha I."/>
            <person name="Kim H."/>
            <person name="Joh K."/>
        </authorList>
    </citation>
    <scope>NUCLEOTIDE SEQUENCE [LARGE SCALE GENOMIC DNA]</scope>
    <source>
        <strain evidence="1 2">HMF7616</strain>
    </source>
</reference>
<organism evidence="1 2">
    <name type="scientific">Adhaeribacter pallidiroseus</name>
    <dbReference type="NCBI Taxonomy" id="2072847"/>
    <lineage>
        <taxon>Bacteria</taxon>
        <taxon>Pseudomonadati</taxon>
        <taxon>Bacteroidota</taxon>
        <taxon>Cytophagia</taxon>
        <taxon>Cytophagales</taxon>
        <taxon>Hymenobacteraceae</taxon>
        <taxon>Adhaeribacter</taxon>
    </lineage>
</organism>
<dbReference type="PANTHER" id="PTHR38657">
    <property type="entry name" value="SLR1343 PROTEIN"/>
    <property type="match status" value="1"/>
</dbReference>
<dbReference type="SUPFAM" id="SSF48173">
    <property type="entry name" value="Cryptochrome/photolyase FAD-binding domain"/>
    <property type="match status" value="1"/>
</dbReference>
<name>A0A369QFW5_9BACT</name>
<keyword evidence="1" id="KW-0456">Lyase</keyword>
<dbReference type="Pfam" id="PF04244">
    <property type="entry name" value="DPRP"/>
    <property type="match status" value="1"/>
</dbReference>
<dbReference type="Proteomes" id="UP000253919">
    <property type="component" value="Unassembled WGS sequence"/>
</dbReference>
<dbReference type="RefSeq" id="WP_115371635.1">
    <property type="nucleotide sequence ID" value="NZ_QASA01000001.1"/>
</dbReference>
<dbReference type="Gene3D" id="1.25.40.80">
    <property type="match status" value="1"/>
</dbReference>
<dbReference type="Gene3D" id="3.40.50.620">
    <property type="entry name" value="HUPs"/>
    <property type="match status" value="1"/>
</dbReference>
<evidence type="ECO:0000313" key="1">
    <source>
        <dbReference type="EMBL" id="RDC62157.1"/>
    </source>
</evidence>
<keyword evidence="2" id="KW-1185">Reference proteome</keyword>
<dbReference type="EMBL" id="QASA01000001">
    <property type="protein sequence ID" value="RDC62157.1"/>
    <property type="molecule type" value="Genomic_DNA"/>
</dbReference>
<protein>
    <submittedName>
        <fullName evidence="1">(6-4) photolyase</fullName>
    </submittedName>
</protein>
<dbReference type="InterPro" id="IPR014729">
    <property type="entry name" value="Rossmann-like_a/b/a_fold"/>
</dbReference>
<gene>
    <name evidence="1" type="ORF">AHMF7616_00748</name>
</gene>
<sequence>MPENKTLRLILGDQLNSQHSWFLRTDASVTYVLMEVRQETDYVVHHIQKVMAFFAAMRQFAATLQEQGHQVIYFKISDPINKQSFEHNLQDLLTTHFFKKLEYLLPDEYRLDQELQRIAQALPIPTEVYDTEHFYSTRAELGNFFKNRKTFVMENFYRYMRQKHQVLMAGDEPETGQWNYDQDNRQKMPANHLPTAPLLFANNIAEIKLEVETAGIATMGFLPEGDFGWPINRAQALALLEYFVQNSLPLFGTFQDAMTPHSWSLYHARLSFCMNSKMLAPREVVQRVIREWQESAGQIAFHQVEGFIRQVLGWREFMRGMYWLKMPDLEKANFLENTQKLPVWYWTGKTKMNCLKHAISQSLHYAYAHHIQRLMVTGNFALLAGSHPDEVDAWYLGIYIDAIQWVEITNTRALSQFADGGQIGTKTYVSTAAYINRMSSYCQGCYYDKNKKIGDRACPFNSLYWNFLDQHESKLAKNPRISMIYKAWYNMEPETKAAILEQAQQYLENIDQL</sequence>
<dbReference type="InterPro" id="IPR036134">
    <property type="entry name" value="Crypto/Photolyase_FAD-like_sf"/>
</dbReference>